<protein>
    <submittedName>
        <fullName evidence="1">Uncharacterized protein</fullName>
    </submittedName>
</protein>
<reference evidence="1 2" key="1">
    <citation type="submission" date="2024-02" db="EMBL/GenBank/DDBJ databases">
        <title>STSV induces naive adaptation in Sulfolobus.</title>
        <authorList>
            <person name="Xiang X."/>
            <person name="Song M."/>
        </authorList>
    </citation>
    <scope>NUCLEOTIDE SEQUENCE [LARGE SCALE GENOMIC DNA]</scope>
    <source>
        <strain evidence="1 2">RT2</strain>
    </source>
</reference>
<organism evidence="1 2">
    <name type="scientific">Sulfolobus tengchongensis</name>
    <dbReference type="NCBI Taxonomy" id="207809"/>
    <lineage>
        <taxon>Archaea</taxon>
        <taxon>Thermoproteota</taxon>
        <taxon>Thermoprotei</taxon>
        <taxon>Sulfolobales</taxon>
        <taxon>Sulfolobaceae</taxon>
        <taxon>Sulfolobus</taxon>
    </lineage>
</organism>
<evidence type="ECO:0000313" key="1">
    <source>
        <dbReference type="EMBL" id="WWQ59795.1"/>
    </source>
</evidence>
<name>A0AAX4KY27_9CREN</name>
<proteinExistence type="predicted"/>
<dbReference type="EMBL" id="CP146016">
    <property type="protein sequence ID" value="WWQ59795.1"/>
    <property type="molecule type" value="Genomic_DNA"/>
</dbReference>
<evidence type="ECO:0000313" key="2">
    <source>
        <dbReference type="Proteomes" id="UP001432202"/>
    </source>
</evidence>
<sequence>MKLYKYTLKNGYLIPDENGDFMVFIERNMVYVVDKNGNNVKEFKFKYLGNEYIHLEKVRYIAKLVNLEIDENILLAYPTLKQRILAINKLMGELFELFIYNLILAKNYKVNKQVTIYPSMYNFTLTKWHNRPDFIVEDKVVVEAKIRKNDYLQTLEYSKYFKSGMVVFPFTGECRVPKGWLCVYNTIKDNSRFYSLLEDLLSRSK</sequence>
<gene>
    <name evidence="1" type="ORF">V6M85_09950</name>
</gene>
<dbReference type="GeneID" id="89337093"/>
<dbReference type="AlphaFoldDB" id="A0AAX4KY27"/>
<accession>A0AAX4KY27</accession>
<dbReference type="RefSeq" id="WP_338599446.1">
    <property type="nucleotide sequence ID" value="NZ_CP146016.1"/>
</dbReference>
<keyword evidence="2" id="KW-1185">Reference proteome</keyword>
<dbReference type="Proteomes" id="UP001432202">
    <property type="component" value="Chromosome"/>
</dbReference>